<dbReference type="Pfam" id="PF00085">
    <property type="entry name" value="Thioredoxin"/>
    <property type="match status" value="1"/>
</dbReference>
<evidence type="ECO:0000313" key="6">
    <source>
        <dbReference type="Proteomes" id="UP000219565"/>
    </source>
</evidence>
<dbReference type="SUPFAM" id="SSF52833">
    <property type="entry name" value="Thioredoxin-like"/>
    <property type="match status" value="1"/>
</dbReference>
<dbReference type="InterPro" id="IPR036249">
    <property type="entry name" value="Thioredoxin-like_sf"/>
</dbReference>
<evidence type="ECO:0000256" key="3">
    <source>
        <dbReference type="ARBA" id="ARBA00023284"/>
    </source>
</evidence>
<evidence type="ECO:0000256" key="2">
    <source>
        <dbReference type="ARBA" id="ARBA00008987"/>
    </source>
</evidence>
<dbReference type="PANTHER" id="PTHR45663">
    <property type="entry name" value="GEO12009P1"/>
    <property type="match status" value="1"/>
</dbReference>
<accession>A0A285KXR5</accession>
<organism evidence="5 6">
    <name type="scientific">Nocardia amikacinitolerans</name>
    <dbReference type="NCBI Taxonomy" id="756689"/>
    <lineage>
        <taxon>Bacteria</taxon>
        <taxon>Bacillati</taxon>
        <taxon>Actinomycetota</taxon>
        <taxon>Actinomycetes</taxon>
        <taxon>Mycobacteriales</taxon>
        <taxon>Nocardiaceae</taxon>
        <taxon>Nocardia</taxon>
    </lineage>
</organism>
<protein>
    <submittedName>
        <fullName evidence="5">Thioredoxin</fullName>
    </submittedName>
</protein>
<comment type="similarity">
    <text evidence="2">Belongs to the thioredoxin family.</text>
</comment>
<dbReference type="PROSITE" id="PS51352">
    <property type="entry name" value="THIOREDOXIN_2"/>
    <property type="match status" value="1"/>
</dbReference>
<dbReference type="Gene3D" id="3.40.30.10">
    <property type="entry name" value="Glutaredoxin"/>
    <property type="match status" value="1"/>
</dbReference>
<comment type="function">
    <text evidence="1">Participates in various redox reactions through the reversible oxidation of its active center dithiol to a disulfide and catalyzes dithiol-disulfide exchange reactions.</text>
</comment>
<gene>
    <name evidence="5" type="ORF">SAMN04244553_1003</name>
</gene>
<proteinExistence type="inferred from homology"/>
<feature type="domain" description="Thioredoxin" evidence="4">
    <location>
        <begin position="31"/>
        <end position="152"/>
    </location>
</feature>
<keyword evidence="6" id="KW-1185">Reference proteome</keyword>
<keyword evidence="3" id="KW-0676">Redox-active center</keyword>
<dbReference type="AlphaFoldDB" id="A0A285KXR5"/>
<name>A0A285KXR5_9NOCA</name>
<evidence type="ECO:0000259" key="4">
    <source>
        <dbReference type="PROSITE" id="PS51352"/>
    </source>
</evidence>
<evidence type="ECO:0000313" key="5">
    <source>
        <dbReference type="EMBL" id="SNY77425.1"/>
    </source>
</evidence>
<reference evidence="6" key="1">
    <citation type="submission" date="2017-09" db="EMBL/GenBank/DDBJ databases">
        <authorList>
            <person name="Varghese N."/>
            <person name="Submissions S."/>
        </authorList>
    </citation>
    <scope>NUCLEOTIDE SEQUENCE [LARGE SCALE GENOMIC DNA]</scope>
    <source>
        <strain evidence="6">DSM 45537</strain>
    </source>
</reference>
<dbReference type="GO" id="GO:0015035">
    <property type="term" value="F:protein-disulfide reductase activity"/>
    <property type="evidence" value="ECO:0007669"/>
    <property type="project" value="TreeGrafter"/>
</dbReference>
<sequence>MRVLRAVLVVALVGLVGVGGGELFWAGRAAANVDADVRPVRAPRPSGRVEQVTDTTFAESVLREEGPCAVLFYTAGNRDSQRFQRVYGNVAKQYGNEVKFTELDIEQNPRTAQRYRVTAVPTTIVFDHGEAVETIHGVVSEDDLVARLAEVL</sequence>
<evidence type="ECO:0000256" key="1">
    <source>
        <dbReference type="ARBA" id="ARBA00003318"/>
    </source>
</evidence>
<dbReference type="CDD" id="cd02947">
    <property type="entry name" value="TRX_family"/>
    <property type="match status" value="1"/>
</dbReference>
<dbReference type="GO" id="GO:0005737">
    <property type="term" value="C:cytoplasm"/>
    <property type="evidence" value="ECO:0007669"/>
    <property type="project" value="TreeGrafter"/>
</dbReference>
<dbReference type="Proteomes" id="UP000219565">
    <property type="component" value="Unassembled WGS sequence"/>
</dbReference>
<dbReference type="EMBL" id="OBEG01000001">
    <property type="protein sequence ID" value="SNY77425.1"/>
    <property type="molecule type" value="Genomic_DNA"/>
</dbReference>
<dbReference type="PANTHER" id="PTHR45663:SF11">
    <property type="entry name" value="GEO12009P1"/>
    <property type="match status" value="1"/>
</dbReference>
<dbReference type="InterPro" id="IPR013766">
    <property type="entry name" value="Thioredoxin_domain"/>
</dbReference>